<proteinExistence type="predicted"/>
<evidence type="ECO:0000259" key="3">
    <source>
        <dbReference type="SMART" id="SM01008"/>
    </source>
</evidence>
<dbReference type="PANTHER" id="PTHR11908:SF132">
    <property type="entry name" value="ALDEHYDE OXIDASE 1-RELATED"/>
    <property type="match status" value="1"/>
</dbReference>
<comment type="caution">
    <text evidence="4">The sequence shown here is derived from an EMBL/GenBank/DDBJ whole genome shotgun (WGS) entry which is preliminary data.</text>
</comment>
<keyword evidence="5" id="KW-1185">Reference proteome</keyword>
<evidence type="ECO:0000313" key="4">
    <source>
        <dbReference type="EMBL" id="MCV2888937.1"/>
    </source>
</evidence>
<dbReference type="Gene3D" id="3.30.365.10">
    <property type="entry name" value="Aldehyde oxidase/xanthine dehydrogenase, molybdopterin binding domain"/>
    <property type="match status" value="4"/>
</dbReference>
<dbReference type="Pfam" id="PF01315">
    <property type="entry name" value="Ald_Xan_dh_C"/>
    <property type="match status" value="1"/>
</dbReference>
<keyword evidence="1" id="KW-0500">Molybdenum</keyword>
<dbReference type="InterPro" id="IPR037165">
    <property type="entry name" value="AldOxase/xan_DH_Mopterin-bd_sf"/>
</dbReference>
<dbReference type="SUPFAM" id="SSF54665">
    <property type="entry name" value="CO dehydrogenase molybdoprotein N-domain-like"/>
    <property type="match status" value="1"/>
</dbReference>
<dbReference type="PANTHER" id="PTHR11908">
    <property type="entry name" value="XANTHINE DEHYDROGENASE"/>
    <property type="match status" value="1"/>
</dbReference>
<gene>
    <name evidence="4" type="ORF">OE747_11320</name>
</gene>
<dbReference type="InterPro" id="IPR016208">
    <property type="entry name" value="Ald_Oxase/xanthine_DH-like"/>
</dbReference>
<reference evidence="4 5" key="1">
    <citation type="submission" date="2022-10" db="EMBL/GenBank/DDBJ databases">
        <title>Ruegeria sp. nov., isolated from ocean surface sediments.</title>
        <authorList>
            <person name="He W."/>
            <person name="Xue H.-P."/>
            <person name="Zhang D.-F."/>
        </authorList>
    </citation>
    <scope>NUCLEOTIDE SEQUENCE [LARGE SCALE GENOMIC DNA]</scope>
    <source>
        <strain evidence="4 5">XHP0148</strain>
    </source>
</reference>
<evidence type="ECO:0000256" key="1">
    <source>
        <dbReference type="ARBA" id="ARBA00022505"/>
    </source>
</evidence>
<dbReference type="Pfam" id="PF20256">
    <property type="entry name" value="MoCoBD_2"/>
    <property type="match status" value="2"/>
</dbReference>
<dbReference type="InterPro" id="IPR046867">
    <property type="entry name" value="AldOxase/xan_DH_MoCoBD2"/>
</dbReference>
<dbReference type="Pfam" id="PF02738">
    <property type="entry name" value="MoCoBD_1"/>
    <property type="match status" value="1"/>
</dbReference>
<dbReference type="Proteomes" id="UP001320899">
    <property type="component" value="Unassembled WGS sequence"/>
</dbReference>
<name>A0ABT3AKX7_9RHOB</name>
<dbReference type="RefSeq" id="WP_263828712.1">
    <property type="nucleotide sequence ID" value="NZ_JAOWLB010000006.1"/>
</dbReference>
<sequence>MNRREDPRLLRGEGQYAGDIALPDALHLAFLRSPVACGQITHLETAQAEALPGVHAVLTAQTLGPMGVLEVNPALPLCDLPNFPILAASDIEAVGQPVAAVLATTVNQALDAVEMIEADIEETVAAPPRLAAMQHWQTGDTAAAFATAAHVVRVRNQHPRLAPSPMEPRAIAVLPEGGGLTVWLSTQTPHRARADLARILSLDPEHLRVIARDVGGAFGMKASLYPEEVLAVWAAHHLGRPVRWTATRSEEFLSATHGRGLTSEGQLAIDSEGRFLALKARVEAPLGHWLPNSALIPAWNAARILPGPYDIPATDLGTSARRAHTAPTGIYRGAGRPEACALMERLADAAARATGLDPAEIRRRNLHRVNGPRDLPAGQVEGADYATALDHLLRLADYPAWCARRDARRAKGALAGIGLGFYVEPSGKGWESARVTLEAGCATVEFGGSSQGHGRETALAQIAADALGLTPADITVLHGDTATCPAGIGALASRSTPIGASAVLEACREIIRRRDAGETGPITADTVYTAPGEAWGHGCYLAAIEVDRDTGAPHLTRMACLDDAGRLINPLLAKGQVMGGFAQGLGEAMMEALHFDDGQLLTGSFMDYAMPRAADLPPLTIHKTETIATTNALGAKGIGEAGTIGAPAAILNAALDALAPLGVTDLQMPLTSLSLWQAITNTSKGHET</sequence>
<evidence type="ECO:0000313" key="5">
    <source>
        <dbReference type="Proteomes" id="UP001320899"/>
    </source>
</evidence>
<organism evidence="4 5">
    <name type="scientific">Ruegeria aquimaris</name>
    <dbReference type="NCBI Taxonomy" id="2984333"/>
    <lineage>
        <taxon>Bacteria</taxon>
        <taxon>Pseudomonadati</taxon>
        <taxon>Pseudomonadota</taxon>
        <taxon>Alphaproteobacteria</taxon>
        <taxon>Rhodobacterales</taxon>
        <taxon>Roseobacteraceae</taxon>
        <taxon>Ruegeria</taxon>
    </lineage>
</organism>
<dbReference type="InterPro" id="IPR036856">
    <property type="entry name" value="Ald_Oxase/Xan_DH_a/b_sf"/>
</dbReference>
<accession>A0ABT3AKX7</accession>
<dbReference type="EMBL" id="JAOWLB010000006">
    <property type="protein sequence ID" value="MCV2888937.1"/>
    <property type="molecule type" value="Genomic_DNA"/>
</dbReference>
<dbReference type="Gene3D" id="3.90.1170.50">
    <property type="entry name" value="Aldehyde oxidase/xanthine dehydrogenase, a/b hammerhead"/>
    <property type="match status" value="1"/>
</dbReference>
<dbReference type="SMART" id="SM01008">
    <property type="entry name" value="Ald_Xan_dh_C"/>
    <property type="match status" value="1"/>
</dbReference>
<protein>
    <submittedName>
        <fullName evidence="4">Xanthine dehydrogenase family protein molybdopterin-binding subunit</fullName>
    </submittedName>
</protein>
<dbReference type="SUPFAM" id="SSF56003">
    <property type="entry name" value="Molybdenum cofactor-binding domain"/>
    <property type="match status" value="1"/>
</dbReference>
<feature type="domain" description="Aldehyde oxidase/xanthine dehydrogenase a/b hammerhead" evidence="3">
    <location>
        <begin position="11"/>
        <end position="124"/>
    </location>
</feature>
<keyword evidence="2" id="KW-0560">Oxidoreductase</keyword>
<evidence type="ECO:0000256" key="2">
    <source>
        <dbReference type="ARBA" id="ARBA00023002"/>
    </source>
</evidence>
<dbReference type="InterPro" id="IPR000674">
    <property type="entry name" value="Ald_Oxase/Xan_DH_a/b"/>
</dbReference>
<dbReference type="InterPro" id="IPR008274">
    <property type="entry name" value="AldOxase/xan_DH_MoCoBD1"/>
</dbReference>